<dbReference type="GO" id="GO:0005694">
    <property type="term" value="C:chromosome"/>
    <property type="evidence" value="ECO:0007669"/>
    <property type="project" value="InterPro"/>
</dbReference>
<keyword evidence="7 11" id="KW-0175">Coiled coil</keyword>
<dbReference type="SUPFAM" id="SSF57997">
    <property type="entry name" value="Tropomyosin"/>
    <property type="match status" value="1"/>
</dbReference>
<dbReference type="OrthoDB" id="10255539at2759"/>
<keyword evidence="6" id="KW-0067">ATP-binding</keyword>
<dbReference type="Pfam" id="PF02463">
    <property type="entry name" value="SMC_N"/>
    <property type="match status" value="1"/>
</dbReference>
<dbReference type="Gene3D" id="3.30.70.1620">
    <property type="match status" value="1"/>
</dbReference>
<accession>A0A9P0K4G2</accession>
<evidence type="ECO:0000313" key="14">
    <source>
        <dbReference type="EMBL" id="CAH1965905.1"/>
    </source>
</evidence>
<keyword evidence="5" id="KW-0498">Mitosis</keyword>
<dbReference type="FunFam" id="3.40.50.300:FF:000278">
    <property type="entry name" value="Structural maintenance of chromosomes 2"/>
    <property type="match status" value="1"/>
</dbReference>
<feature type="coiled-coil region" evidence="11">
    <location>
        <begin position="681"/>
        <end position="937"/>
    </location>
</feature>
<evidence type="ECO:0000259" key="13">
    <source>
        <dbReference type="SMART" id="SM00968"/>
    </source>
</evidence>
<evidence type="ECO:0000256" key="9">
    <source>
        <dbReference type="ARBA" id="ARBA00023242"/>
    </source>
</evidence>
<dbReference type="GO" id="GO:0051301">
    <property type="term" value="P:cell division"/>
    <property type="evidence" value="ECO:0007669"/>
    <property type="project" value="UniProtKB-KW"/>
</dbReference>
<dbReference type="InterPro" id="IPR027120">
    <property type="entry name" value="Smc2_ABC"/>
</dbReference>
<dbReference type="SUPFAM" id="SSF52540">
    <property type="entry name" value="P-loop containing nucleoside triphosphate hydrolases"/>
    <property type="match status" value="1"/>
</dbReference>
<dbReference type="SUPFAM" id="SSF75553">
    <property type="entry name" value="Smc hinge domain"/>
    <property type="match status" value="1"/>
</dbReference>
<keyword evidence="4" id="KW-0547">Nucleotide-binding</keyword>
<gene>
    <name evidence="14" type="ORF">ACAOBT_LOCUS6574</name>
</gene>
<keyword evidence="9" id="KW-0539">Nucleus</keyword>
<comment type="similarity">
    <text evidence="2">Belongs to the SMC family. SMC2 subfamily.</text>
</comment>
<name>A0A9P0K4G2_ACAOB</name>
<comment type="subcellular location">
    <subcellularLocation>
        <location evidence="1">Nucleus</location>
    </subcellularLocation>
</comment>
<feature type="domain" description="SMC hinge" evidence="13">
    <location>
        <begin position="520"/>
        <end position="640"/>
    </location>
</feature>
<evidence type="ECO:0000256" key="5">
    <source>
        <dbReference type="ARBA" id="ARBA00022776"/>
    </source>
</evidence>
<comment type="caution">
    <text evidence="14">The sequence shown here is derived from an EMBL/GenBank/DDBJ whole genome shotgun (WGS) entry which is preliminary data.</text>
</comment>
<dbReference type="EMBL" id="CAKOFQ010006729">
    <property type="protein sequence ID" value="CAH1965905.1"/>
    <property type="molecule type" value="Genomic_DNA"/>
</dbReference>
<proteinExistence type="inferred from homology"/>
<keyword evidence="10" id="KW-0131">Cell cycle</keyword>
<dbReference type="Pfam" id="PF06470">
    <property type="entry name" value="SMC_hinge"/>
    <property type="match status" value="1"/>
</dbReference>
<reference evidence="14" key="1">
    <citation type="submission" date="2022-03" db="EMBL/GenBank/DDBJ databases">
        <authorList>
            <person name="Sayadi A."/>
        </authorList>
    </citation>
    <scope>NUCLEOTIDE SEQUENCE</scope>
</reference>
<dbReference type="InterPro" id="IPR024704">
    <property type="entry name" value="SMC"/>
</dbReference>
<evidence type="ECO:0000256" key="6">
    <source>
        <dbReference type="ARBA" id="ARBA00022840"/>
    </source>
</evidence>
<feature type="coiled-coil region" evidence="11">
    <location>
        <begin position="978"/>
        <end position="1012"/>
    </location>
</feature>
<dbReference type="InterPro" id="IPR027417">
    <property type="entry name" value="P-loop_NTPase"/>
</dbReference>
<evidence type="ECO:0000256" key="11">
    <source>
        <dbReference type="SAM" id="Coils"/>
    </source>
</evidence>
<evidence type="ECO:0000256" key="8">
    <source>
        <dbReference type="ARBA" id="ARBA00023067"/>
    </source>
</evidence>
<feature type="region of interest" description="Disordered" evidence="12">
    <location>
        <begin position="331"/>
        <end position="356"/>
    </location>
</feature>
<dbReference type="GO" id="GO:0005524">
    <property type="term" value="F:ATP binding"/>
    <property type="evidence" value="ECO:0007669"/>
    <property type="project" value="UniProtKB-KW"/>
</dbReference>
<feature type="compositionally biased region" description="Basic and acidic residues" evidence="12">
    <location>
        <begin position="331"/>
        <end position="354"/>
    </location>
</feature>
<dbReference type="SMART" id="SM00968">
    <property type="entry name" value="SMC_hinge"/>
    <property type="match status" value="1"/>
</dbReference>
<dbReference type="Gene3D" id="1.20.5.340">
    <property type="match status" value="1"/>
</dbReference>
<dbReference type="CDD" id="cd03273">
    <property type="entry name" value="ABC_SMC2_euk"/>
    <property type="match status" value="1"/>
</dbReference>
<dbReference type="InterPro" id="IPR003395">
    <property type="entry name" value="RecF/RecN/SMC_N"/>
</dbReference>
<keyword evidence="15" id="KW-1185">Reference proteome</keyword>
<dbReference type="Proteomes" id="UP001152888">
    <property type="component" value="Unassembled WGS sequence"/>
</dbReference>
<evidence type="ECO:0000313" key="15">
    <source>
        <dbReference type="Proteomes" id="UP001152888"/>
    </source>
</evidence>
<dbReference type="Gene3D" id="3.40.50.300">
    <property type="entry name" value="P-loop containing nucleotide triphosphate hydrolases"/>
    <property type="match status" value="2"/>
</dbReference>
<dbReference type="FunFam" id="1.20.1060.20:FF:000005">
    <property type="entry name" value="Structural maintenance of chromosomes 2"/>
    <property type="match status" value="1"/>
</dbReference>
<evidence type="ECO:0000256" key="7">
    <source>
        <dbReference type="ARBA" id="ARBA00023054"/>
    </source>
</evidence>
<evidence type="ECO:0000256" key="4">
    <source>
        <dbReference type="ARBA" id="ARBA00022741"/>
    </source>
</evidence>
<sequence>MFIKSIVLDGFKSYGQRTEVTGFDEQFNAITGLNGSGKSNILDAICFVLGITNLTHVRAASLQDLIFKSGQGGVNKATVSITFDNTNKSQCPPGFECYSEIVITRQVVMGGKNKYLMNGTNVPNKKVQDLFCSIQLNVNNPHFLIMQGKITKVLNMKPPEILAMVEEAAGTRMYEVKRQESQKMMEKKEAKLEELSGILNEEVEPKLKRLREDREQFLEFQQIERELAKLLVLHQYWQYFQSKKALVSAEEKLDAGQEAKEKMEAQIQEYSDTIKNLEEDIEKITQSKATDAADKLHEIEDELKKKEKEEAKANASLKTIKDNINMEEKKKSQLEKNLKDDTKSLQEKEQELSKDQSLFETLKGNDEKDNEAFDLAQKKFEALSAGMEVNEEGEAQTLQEQLMQAEGEASKVNTEIKQALMQLEFCQSKLKDMQKEGRQSTGDYQKDEAVAQKKEKELNILQARIGTLNYSQEKMDELVGKRRTLNNELRNQRERVDNFYARRPYMNFQYTDPEPNFNRKSVKGVVARLINVVDKNASLALETAAGGRLYNVVVDTEVTSKKLLQKGNLQQRTTFIPLNKIKGSKIDPSVVRYAQQLVGVENCRPALSLIEYDNGFQNVMEYVFGNVFICKDLDTAKKVTFHDRIRKRCVTLGGDVTDPGGTLSGGATPKGGSVLMQLDDIKQFEDQLSVKEKELVKIENEIQRMSSTQESYTTLQQQIDMTEHELRLVNQRLQNTSHHRHREEMNNLKVQIDELQQQISACKDTEAKCRQKAKELKDKMKDSKGYKEKQLKEAEKEMKALKQKADKSRKAFKQREQDYATLTLEISELKKGLDSIREQIKACEEAIEKYKQEYAENSTGITELKETVKTLQSEVKKAKAAIAEKNKDIQRKNHEKEKLQSKITELELKIKEHGHEFKSLQDAHKNAKRREEELLKKIKTDHTNYQKAAEMSSKEGLELESKIKSNQERKQKLSRIVNTKAQSMFEEEEKVYNELKKKMRLTEKDRDSIRDTIKDMDQQKENALNVAYKQVSKDFGSIFSTLLPGANAKLVPPPGKSILQGLEEPEYLPELTTQDNLFFHSKLVQEKYR</sequence>
<organism evidence="14 15">
    <name type="scientific">Acanthoscelides obtectus</name>
    <name type="common">Bean weevil</name>
    <name type="synonym">Bruchus obtectus</name>
    <dbReference type="NCBI Taxonomy" id="200917"/>
    <lineage>
        <taxon>Eukaryota</taxon>
        <taxon>Metazoa</taxon>
        <taxon>Ecdysozoa</taxon>
        <taxon>Arthropoda</taxon>
        <taxon>Hexapoda</taxon>
        <taxon>Insecta</taxon>
        <taxon>Pterygota</taxon>
        <taxon>Neoptera</taxon>
        <taxon>Endopterygota</taxon>
        <taxon>Coleoptera</taxon>
        <taxon>Polyphaga</taxon>
        <taxon>Cucujiformia</taxon>
        <taxon>Chrysomeloidea</taxon>
        <taxon>Chrysomelidae</taxon>
        <taxon>Bruchinae</taxon>
        <taxon>Bruchini</taxon>
        <taxon>Acanthoscelides</taxon>
    </lineage>
</organism>
<dbReference type="InterPro" id="IPR036277">
    <property type="entry name" value="SMC_hinge_sf"/>
</dbReference>
<dbReference type="GO" id="GO:0016887">
    <property type="term" value="F:ATP hydrolysis activity"/>
    <property type="evidence" value="ECO:0007669"/>
    <property type="project" value="InterPro"/>
</dbReference>
<dbReference type="PANTHER" id="PTHR43977">
    <property type="entry name" value="STRUCTURAL MAINTENANCE OF CHROMOSOMES PROTEIN 3"/>
    <property type="match status" value="1"/>
</dbReference>
<evidence type="ECO:0000256" key="1">
    <source>
        <dbReference type="ARBA" id="ARBA00004123"/>
    </source>
</evidence>
<evidence type="ECO:0000256" key="3">
    <source>
        <dbReference type="ARBA" id="ARBA00022618"/>
    </source>
</evidence>
<evidence type="ECO:0000256" key="10">
    <source>
        <dbReference type="ARBA" id="ARBA00023306"/>
    </source>
</evidence>
<keyword evidence="3" id="KW-0132">Cell division</keyword>
<dbReference type="InterPro" id="IPR010935">
    <property type="entry name" value="SMC_hinge"/>
</dbReference>
<protein>
    <recommendedName>
        <fullName evidence="13">SMC hinge domain-containing protein</fullName>
    </recommendedName>
</protein>
<evidence type="ECO:0000256" key="2">
    <source>
        <dbReference type="ARBA" id="ARBA00005231"/>
    </source>
</evidence>
<keyword evidence="8" id="KW-0226">DNA condensation</keyword>
<dbReference type="GO" id="GO:0005634">
    <property type="term" value="C:nucleus"/>
    <property type="evidence" value="ECO:0007669"/>
    <property type="project" value="UniProtKB-SubCell"/>
</dbReference>
<dbReference type="Gene3D" id="1.20.1060.20">
    <property type="match status" value="1"/>
</dbReference>
<dbReference type="PIRSF" id="PIRSF005719">
    <property type="entry name" value="SMC"/>
    <property type="match status" value="1"/>
</dbReference>
<evidence type="ECO:0000256" key="12">
    <source>
        <dbReference type="SAM" id="MobiDB-lite"/>
    </source>
</evidence>
<dbReference type="GO" id="GO:0030261">
    <property type="term" value="P:chromosome condensation"/>
    <property type="evidence" value="ECO:0007669"/>
    <property type="project" value="UniProtKB-KW"/>
</dbReference>
<dbReference type="AlphaFoldDB" id="A0A9P0K4G2"/>